<dbReference type="Gene3D" id="2.160.10.30">
    <property type="match status" value="1"/>
</dbReference>
<comment type="similarity">
    <text evidence="5">Belongs to the USP family.</text>
</comment>
<dbReference type="AlphaFoldDB" id="A0A3S8V324"/>
<evidence type="ECO:0000256" key="5">
    <source>
        <dbReference type="ARBA" id="ARBA00038047"/>
    </source>
</evidence>
<evidence type="ECO:0000256" key="6">
    <source>
        <dbReference type="ARBA" id="ARBA00039080"/>
    </source>
</evidence>
<evidence type="ECO:0000256" key="7">
    <source>
        <dbReference type="ARBA" id="ARBA00048259"/>
    </source>
</evidence>
<name>A0A3S8V324_9APIC</name>
<reference evidence="8" key="1">
    <citation type="journal article" date="2018" name="Genome Biol. Evol.">
        <title>Nephromyces encodes a urate metabolism pathway and predicted peroxisomes, demonstrating these are not ancient losses of apicomplexans.</title>
        <authorList>
            <person name="Paight C."/>
            <person name="Slamovits C.H."/>
            <person name="Saffo M.B."/>
            <person name="Lane C.E."/>
        </authorList>
    </citation>
    <scope>NUCLEOTIDE SEQUENCE</scope>
    <source>
        <strain evidence="8">Neph31</strain>
        <strain evidence="9">Neph339</strain>
    </source>
</reference>
<evidence type="ECO:0000256" key="1">
    <source>
        <dbReference type="ARBA" id="ARBA00001936"/>
    </source>
</evidence>
<dbReference type="FunFam" id="2.160.10.30:FF:000001">
    <property type="entry name" value="UDP-sugar pyrophosphorylase"/>
    <property type="match status" value="1"/>
</dbReference>
<organism evidence="8">
    <name type="scientific">Nephromyces sp. MMRI</name>
    <dbReference type="NCBI Taxonomy" id="2496275"/>
    <lineage>
        <taxon>Eukaryota</taxon>
        <taxon>Sar</taxon>
        <taxon>Alveolata</taxon>
        <taxon>Apicomplexa</taxon>
        <taxon>Aconoidasida</taxon>
        <taxon>Nephromycida</taxon>
        <taxon>Nephromyces</taxon>
    </lineage>
</organism>
<evidence type="ECO:0000256" key="2">
    <source>
        <dbReference type="ARBA" id="ARBA00001946"/>
    </source>
</evidence>
<protein>
    <recommendedName>
        <fullName evidence="6">UTP-monosaccharide-1-phosphate uridylyltransferase</fullName>
        <ecNumber evidence="6">2.7.7.64</ecNumber>
    </recommendedName>
</protein>
<dbReference type="InterPro" id="IPR039741">
    <property type="entry name" value="UDP-sugar_pyrophosphorylase"/>
</dbReference>
<evidence type="ECO:0000256" key="3">
    <source>
        <dbReference type="ARBA" id="ARBA00022679"/>
    </source>
</evidence>
<keyword evidence="4" id="KW-0548">Nucleotidyltransferase</keyword>
<comment type="catalytic activity">
    <reaction evidence="7">
        <text>a monosaccharide 1-phosphate + UTP + H(+) = a UDP-monosaccharide + diphosphate</text>
        <dbReference type="Rhea" id="RHEA:13205"/>
        <dbReference type="ChEBI" id="CHEBI:15378"/>
        <dbReference type="ChEBI" id="CHEBI:33019"/>
        <dbReference type="ChEBI" id="CHEBI:46398"/>
        <dbReference type="ChEBI" id="CHEBI:140358"/>
        <dbReference type="ChEBI" id="CHEBI:140359"/>
        <dbReference type="EC" id="2.7.7.64"/>
    </reaction>
</comment>
<dbReference type="EMBL" id="MK266108">
    <property type="protein sequence ID" value="AZL94436.1"/>
    <property type="molecule type" value="mRNA"/>
</dbReference>
<evidence type="ECO:0000313" key="8">
    <source>
        <dbReference type="EMBL" id="AZL94435.1"/>
    </source>
</evidence>
<proteinExistence type="evidence at transcript level"/>
<dbReference type="SUPFAM" id="SSF53448">
    <property type="entry name" value="Nucleotide-diphospho-sugar transferases"/>
    <property type="match status" value="1"/>
</dbReference>
<dbReference type="PANTHER" id="PTHR11952">
    <property type="entry name" value="UDP- GLUCOSE PYROPHOSPHORYLASE"/>
    <property type="match status" value="1"/>
</dbReference>
<sequence length="618" mass="69870">METSSIHSYVPYWENILKEELQQPHLLQVNRNDNSSSKTQELCKNADVWPLYKQIETINNEIPGGFIDYVKRGKRLLENTKKGITPLEGYTLEYPILEKIDTTSKDFIEWDRIGTSDLRYCAFALVAGGLGERLGYNGIKIEIPFELTTECMYIEYYAKMLLAYQNLIQSQDHQFVDLPLIIMTGKETDIPTKALLKKHNFFGLKKEQVFIMQQPEVPTFSDIHGHLATKPDDPTCLDMKPHGHGDIHHLIYSKGLSEELLKNNCKWLVFFQDTNSLTFHCIPAVIGVSKKRNFVMNVVTVSRQPNENVGAMVMLKKDDSNVVCCIEYNYLESTLKSSGFVGDVPDENGYSKFPGNTNIIVMNMSVYHKTLEASKGAMPEIINPKFKDNNPSIFKSSARLECLMQDYSWIMSKYGNVACTNLPREFCFSSLKNNLSDARLRDSKGLAPESALTSEFSFYNCNASLFQMAAKIKGCKVFLGPALSYSFENITCSVGPRIVIDPSWATSFSQMPSCFIEGGTIHITSRSTLILKGNIQIKDLQLDGTLILKAPHGTSLLVQKVCIKNKGWDFVSLQCDDPNLSTPNHLQIRGYKLRKNEQYTYQASIMNDIMSGDYITNV</sequence>
<comment type="cofactor">
    <cofactor evidence="2">
        <name>Mg(2+)</name>
        <dbReference type="ChEBI" id="CHEBI:18420"/>
    </cofactor>
</comment>
<dbReference type="InterPro" id="IPR002618">
    <property type="entry name" value="UDPGP_fam"/>
</dbReference>
<dbReference type="PANTHER" id="PTHR11952:SF9">
    <property type="entry name" value="UDP-SUGAR PYROPHOSPHORYLASE"/>
    <property type="match status" value="1"/>
</dbReference>
<keyword evidence="3" id="KW-0808">Transferase</keyword>
<dbReference type="GO" id="GO:0006048">
    <property type="term" value="P:UDP-N-acetylglucosamine biosynthetic process"/>
    <property type="evidence" value="ECO:0007669"/>
    <property type="project" value="TreeGrafter"/>
</dbReference>
<dbReference type="GO" id="GO:0051748">
    <property type="term" value="F:UTP-monosaccharide-1-phosphate uridylyltransferase activity"/>
    <property type="evidence" value="ECO:0007669"/>
    <property type="project" value="UniProtKB-EC"/>
</dbReference>
<dbReference type="EMBL" id="MK265800">
    <property type="protein sequence ID" value="AZL94435.1"/>
    <property type="molecule type" value="mRNA"/>
</dbReference>
<dbReference type="Gene3D" id="3.90.550.10">
    <property type="entry name" value="Spore Coat Polysaccharide Biosynthesis Protein SpsA, Chain A"/>
    <property type="match status" value="1"/>
</dbReference>
<dbReference type="EC" id="2.7.7.64" evidence="6"/>
<dbReference type="Pfam" id="PF01704">
    <property type="entry name" value="UDPGP"/>
    <property type="match status" value="1"/>
</dbReference>
<evidence type="ECO:0000256" key="4">
    <source>
        <dbReference type="ARBA" id="ARBA00022695"/>
    </source>
</evidence>
<dbReference type="GO" id="GO:0003977">
    <property type="term" value="F:UDP-N-acetylglucosamine diphosphorylase activity"/>
    <property type="evidence" value="ECO:0007669"/>
    <property type="project" value="TreeGrafter"/>
</dbReference>
<comment type="cofactor">
    <cofactor evidence="1">
        <name>Mn(2+)</name>
        <dbReference type="ChEBI" id="CHEBI:29035"/>
    </cofactor>
</comment>
<evidence type="ECO:0000313" key="9">
    <source>
        <dbReference type="EMBL" id="AZL94436.1"/>
    </source>
</evidence>
<dbReference type="InterPro" id="IPR029044">
    <property type="entry name" value="Nucleotide-diphossugar_trans"/>
</dbReference>
<accession>A0A3S8V324</accession>